<dbReference type="SUPFAM" id="SSF53474">
    <property type="entry name" value="alpha/beta-Hydrolases"/>
    <property type="match status" value="1"/>
</dbReference>
<dbReference type="InterPro" id="IPR052897">
    <property type="entry name" value="Sec-Metab_Biosynth_Hydrolase"/>
</dbReference>
<dbReference type="PANTHER" id="PTHR37017:SF8">
    <property type="entry name" value="AB HYDROLASE-1 DOMAIN-CONTAINING PROTEIN"/>
    <property type="match status" value="1"/>
</dbReference>
<dbReference type="STRING" id="1531966.A0A0A1TEZ2"/>
<organism evidence="1 2">
    <name type="scientific">[Torrubiella] hemipterigena</name>
    <dbReference type="NCBI Taxonomy" id="1531966"/>
    <lineage>
        <taxon>Eukaryota</taxon>
        <taxon>Fungi</taxon>
        <taxon>Dikarya</taxon>
        <taxon>Ascomycota</taxon>
        <taxon>Pezizomycotina</taxon>
        <taxon>Sordariomycetes</taxon>
        <taxon>Hypocreomycetidae</taxon>
        <taxon>Hypocreales</taxon>
        <taxon>Clavicipitaceae</taxon>
        <taxon>Clavicipitaceae incertae sedis</taxon>
        <taxon>'Torrubiella' clade</taxon>
    </lineage>
</organism>
<evidence type="ECO:0000313" key="1">
    <source>
        <dbReference type="EMBL" id="CEJ88197.1"/>
    </source>
</evidence>
<dbReference type="InterPro" id="IPR029058">
    <property type="entry name" value="AB_hydrolase_fold"/>
</dbReference>
<sequence>MSEKPTIVIFSGAFHQASCMDIFIKHLRAAGFPAEAHALKTVGNASAGIDDDVAYMKSVLKPHFDAGKDVVFIPHSFAGFPTTVAISGLDKRSREANGKKGGVLGVIYMAAFIPTVDETLYQAIHGWQSWHIPKDDEGLLYTCDHVETFYADCDPAIAEEMISTLQPHSLKALNTTVDVLGWKEYEGRRGYIRCLQDQAIPLVGQDLLLRRSGVWDIKTMDASHSPFLSQPEQLTKNVEDIIAAFEKS</sequence>
<protein>
    <recommendedName>
        <fullName evidence="3">AB hydrolase-1 domain-containing protein</fullName>
    </recommendedName>
</protein>
<keyword evidence="2" id="KW-1185">Reference proteome</keyword>
<gene>
    <name evidence="1" type="ORF">VHEMI04640</name>
</gene>
<dbReference type="PANTHER" id="PTHR37017">
    <property type="entry name" value="AB HYDROLASE-1 DOMAIN-CONTAINING PROTEIN-RELATED"/>
    <property type="match status" value="1"/>
</dbReference>
<dbReference type="EMBL" id="CDHN01000002">
    <property type="protein sequence ID" value="CEJ88197.1"/>
    <property type="molecule type" value="Genomic_DNA"/>
</dbReference>
<dbReference type="Gene3D" id="3.40.50.1820">
    <property type="entry name" value="alpha/beta hydrolase"/>
    <property type="match status" value="1"/>
</dbReference>
<evidence type="ECO:0008006" key="3">
    <source>
        <dbReference type="Google" id="ProtNLM"/>
    </source>
</evidence>
<name>A0A0A1TEZ2_9HYPO</name>
<proteinExistence type="predicted"/>
<dbReference type="AlphaFoldDB" id="A0A0A1TEZ2"/>
<dbReference type="HOGENOM" id="CLU_046066_1_3_1"/>
<accession>A0A0A1TEZ2</accession>
<dbReference type="OrthoDB" id="408373at2759"/>
<evidence type="ECO:0000313" key="2">
    <source>
        <dbReference type="Proteomes" id="UP000039046"/>
    </source>
</evidence>
<reference evidence="1 2" key="1">
    <citation type="journal article" date="2015" name="Genome Announc.">
        <title>Draft Genome Sequence and Gene Annotation of the Entomopathogenic Fungus Verticillium hemipterigenum.</title>
        <authorList>
            <person name="Horn F."/>
            <person name="Habel A."/>
            <person name="Scharf D.H."/>
            <person name="Dworschak J."/>
            <person name="Brakhage A.A."/>
            <person name="Guthke R."/>
            <person name="Hertweck C."/>
            <person name="Linde J."/>
        </authorList>
    </citation>
    <scope>NUCLEOTIDE SEQUENCE [LARGE SCALE GENOMIC DNA]</scope>
</reference>
<dbReference type="Proteomes" id="UP000039046">
    <property type="component" value="Unassembled WGS sequence"/>
</dbReference>